<evidence type="ECO:0000256" key="1">
    <source>
        <dbReference type="ARBA" id="ARBA00007626"/>
    </source>
</evidence>
<evidence type="ECO:0000256" key="4">
    <source>
        <dbReference type="SAM" id="MobiDB-lite"/>
    </source>
</evidence>
<evidence type="ECO:0000256" key="2">
    <source>
        <dbReference type="ARBA" id="ARBA00022737"/>
    </source>
</evidence>
<accession>A5B275</accession>
<reference evidence="5" key="1">
    <citation type="journal article" date="2007" name="PLoS ONE">
        <title>The first genome sequence of an elite grapevine cultivar (Pinot noir Vitis vinifera L.): coping with a highly heterozygous genome.</title>
        <authorList>
            <person name="Velasco R."/>
            <person name="Zharkikh A."/>
            <person name="Troggio M."/>
            <person name="Cartwright D.A."/>
            <person name="Cestaro A."/>
            <person name="Pruss D."/>
            <person name="Pindo M."/>
            <person name="FitzGerald L.M."/>
            <person name="Vezzulli S."/>
            <person name="Reid J."/>
            <person name="Malacarne G."/>
            <person name="Iliev D."/>
            <person name="Coppola G."/>
            <person name="Wardell B."/>
            <person name="Micheletti D."/>
            <person name="Macalma T."/>
            <person name="Facci M."/>
            <person name="Mitchell J.T."/>
            <person name="Perazzolli M."/>
            <person name="Eldredge G."/>
            <person name="Gatto P."/>
            <person name="Oyzerski R."/>
            <person name="Moretto M."/>
            <person name="Gutin N."/>
            <person name="Stefanini M."/>
            <person name="Chen Y."/>
            <person name="Segala C."/>
            <person name="Davenport C."/>
            <person name="Dematte L."/>
            <person name="Mraz A."/>
            <person name="Battilana J."/>
            <person name="Stormo K."/>
            <person name="Costa F."/>
            <person name="Tao Q."/>
            <person name="Si-Ammour A."/>
            <person name="Harkins T."/>
            <person name="Lackey A."/>
            <person name="Perbost C."/>
            <person name="Taillon B."/>
            <person name="Stella A."/>
            <person name="Solovyev V."/>
            <person name="Fawcett J.A."/>
            <person name="Sterck L."/>
            <person name="Vandepoele K."/>
            <person name="Grando S.M."/>
            <person name="Toppo S."/>
            <person name="Moser C."/>
            <person name="Lanchbury J."/>
            <person name="Bogden R."/>
            <person name="Skolnick M."/>
            <person name="Sgaramella V."/>
            <person name="Bhatnagar S.K."/>
            <person name="Fontana P."/>
            <person name="Gutin A."/>
            <person name="Van de Peer Y."/>
            <person name="Salamini F."/>
            <person name="Viola R."/>
        </authorList>
    </citation>
    <scope>NUCLEOTIDE SEQUENCE</scope>
</reference>
<proteinExistence type="inferred from homology"/>
<dbReference type="ExpressionAtlas" id="A5B275">
    <property type="expression patterns" value="baseline"/>
</dbReference>
<keyword evidence="2" id="KW-0677">Repeat</keyword>
<dbReference type="Pfam" id="PF01535">
    <property type="entry name" value="PPR"/>
    <property type="match status" value="1"/>
</dbReference>
<evidence type="ECO:0000313" key="5">
    <source>
        <dbReference type="EMBL" id="CAN78573.1"/>
    </source>
</evidence>
<dbReference type="PROSITE" id="PS51375">
    <property type="entry name" value="PPR"/>
    <property type="match status" value="3"/>
</dbReference>
<comment type="similarity">
    <text evidence="1">Belongs to the PPR family. P subfamily.</text>
</comment>
<feature type="region of interest" description="Disordered" evidence="4">
    <location>
        <begin position="165"/>
        <end position="195"/>
    </location>
</feature>
<feature type="region of interest" description="Disordered" evidence="4">
    <location>
        <begin position="48"/>
        <end position="149"/>
    </location>
</feature>
<dbReference type="AlphaFoldDB" id="A5B275"/>
<feature type="compositionally biased region" description="Polar residues" evidence="4">
    <location>
        <begin position="63"/>
        <end position="73"/>
    </location>
</feature>
<dbReference type="InterPro" id="IPR002885">
    <property type="entry name" value="PPR_rpt"/>
</dbReference>
<name>A5B275_VITVI</name>
<feature type="compositionally biased region" description="Polar residues" evidence="4">
    <location>
        <begin position="136"/>
        <end position="145"/>
    </location>
</feature>
<feature type="compositionally biased region" description="Basic and acidic residues" evidence="4">
    <location>
        <begin position="182"/>
        <end position="191"/>
    </location>
</feature>
<feature type="repeat" description="PPR" evidence="3">
    <location>
        <begin position="209"/>
        <end position="243"/>
    </location>
</feature>
<dbReference type="InterPro" id="IPR011990">
    <property type="entry name" value="TPR-like_helical_dom_sf"/>
</dbReference>
<dbReference type="EMBL" id="AM444028">
    <property type="protein sequence ID" value="CAN78573.1"/>
    <property type="molecule type" value="Genomic_DNA"/>
</dbReference>
<feature type="repeat" description="PPR" evidence="3">
    <location>
        <begin position="279"/>
        <end position="313"/>
    </location>
</feature>
<evidence type="ECO:0008006" key="6">
    <source>
        <dbReference type="Google" id="ProtNLM"/>
    </source>
</evidence>
<dbReference type="Gene3D" id="1.25.40.10">
    <property type="entry name" value="Tetratricopeptide repeat domain"/>
    <property type="match status" value="2"/>
</dbReference>
<evidence type="ECO:0000256" key="3">
    <source>
        <dbReference type="PROSITE-ProRule" id="PRU00708"/>
    </source>
</evidence>
<dbReference type="NCBIfam" id="TIGR00756">
    <property type="entry name" value="PPR"/>
    <property type="match status" value="3"/>
</dbReference>
<dbReference type="Pfam" id="PF13041">
    <property type="entry name" value="PPR_2"/>
    <property type="match status" value="1"/>
</dbReference>
<sequence>MMRALQGKVSKVVFSDCLKDLLHSSHSSPSNPSPLPLPLLLRRFSSIDASSSTRGASRREDLANNSDLFSPSTEPDDDTYGRKSSSSCGGGGSSSNPPNPIPNRPLRGEQRMNRPPPHIPQRKLGLPKDEGVDRASQASPFNQPSPAEKVGATLEDGFLERFKLGVQKKERPQESAAAQPSREQDANHGKEQPPQNADEIFRKMKESGLIPNAVAMLDGLCKDGLVQEAMKLFGLMREKGTIPEVVIYTAVVEGFCKARQLDDAVRIFRKMQNNGISPNAFSYTVLIRGMYKGNRLDIAVDFCVEMLEAGHSPNVATLVDLIHEFCKEKGVEEAKNVIVTLKQKGLFVDDKAVREYLDKKGPQSPLVWEAFFGKKSPQRSF</sequence>
<dbReference type="PANTHER" id="PTHR47941">
    <property type="entry name" value="PENTATRICOPEPTIDE REPEAT-CONTAINING PROTEIN 3, MITOCHONDRIAL"/>
    <property type="match status" value="1"/>
</dbReference>
<gene>
    <name evidence="5" type="ORF">VITISV_020581</name>
</gene>
<feature type="repeat" description="PPR" evidence="3">
    <location>
        <begin position="244"/>
        <end position="278"/>
    </location>
</feature>
<protein>
    <recommendedName>
        <fullName evidence="6">Pentatricopeptide repeat-containing protein</fullName>
    </recommendedName>
</protein>
<organism evidence="5">
    <name type="scientific">Vitis vinifera</name>
    <name type="common">Grape</name>
    <dbReference type="NCBI Taxonomy" id="29760"/>
    <lineage>
        <taxon>Eukaryota</taxon>
        <taxon>Viridiplantae</taxon>
        <taxon>Streptophyta</taxon>
        <taxon>Embryophyta</taxon>
        <taxon>Tracheophyta</taxon>
        <taxon>Spermatophyta</taxon>
        <taxon>Magnoliopsida</taxon>
        <taxon>eudicotyledons</taxon>
        <taxon>Gunneridae</taxon>
        <taxon>Pentapetalae</taxon>
        <taxon>rosids</taxon>
        <taxon>Vitales</taxon>
        <taxon>Vitaceae</taxon>
        <taxon>Viteae</taxon>
        <taxon>Vitis</taxon>
    </lineage>
</organism>